<evidence type="ECO:0000313" key="3">
    <source>
        <dbReference type="Proteomes" id="UP001642482"/>
    </source>
</evidence>
<proteinExistence type="predicted"/>
<name>A0ABP0BB96_9PEZI</name>
<comment type="caution">
    <text evidence="2">The sequence shown here is derived from an EMBL/GenBank/DDBJ whole genome shotgun (WGS) entry which is preliminary data.</text>
</comment>
<feature type="region of interest" description="Disordered" evidence="1">
    <location>
        <begin position="426"/>
        <end position="465"/>
    </location>
</feature>
<evidence type="ECO:0000256" key="1">
    <source>
        <dbReference type="SAM" id="MobiDB-lite"/>
    </source>
</evidence>
<feature type="region of interest" description="Disordered" evidence="1">
    <location>
        <begin position="324"/>
        <end position="343"/>
    </location>
</feature>
<accession>A0ABP0BB96</accession>
<dbReference type="Proteomes" id="UP001642482">
    <property type="component" value="Unassembled WGS sequence"/>
</dbReference>
<reference evidence="2 3" key="1">
    <citation type="submission" date="2024-01" db="EMBL/GenBank/DDBJ databases">
        <authorList>
            <person name="Allen C."/>
            <person name="Tagirdzhanova G."/>
        </authorList>
    </citation>
    <scope>NUCLEOTIDE SEQUENCE [LARGE SCALE GENOMIC DNA]</scope>
</reference>
<protein>
    <submittedName>
        <fullName evidence="2">Uncharacterized protein</fullName>
    </submittedName>
</protein>
<keyword evidence="3" id="KW-1185">Reference proteome</keyword>
<gene>
    <name evidence="2" type="ORF">SEUCBS140593_003012</name>
</gene>
<feature type="region of interest" description="Disordered" evidence="1">
    <location>
        <begin position="295"/>
        <end position="317"/>
    </location>
</feature>
<organism evidence="2 3">
    <name type="scientific">Sporothrix eucalyptigena</name>
    <dbReference type="NCBI Taxonomy" id="1812306"/>
    <lineage>
        <taxon>Eukaryota</taxon>
        <taxon>Fungi</taxon>
        <taxon>Dikarya</taxon>
        <taxon>Ascomycota</taxon>
        <taxon>Pezizomycotina</taxon>
        <taxon>Sordariomycetes</taxon>
        <taxon>Sordariomycetidae</taxon>
        <taxon>Ophiostomatales</taxon>
        <taxon>Ophiostomataceae</taxon>
        <taxon>Sporothrix</taxon>
    </lineage>
</organism>
<evidence type="ECO:0000313" key="2">
    <source>
        <dbReference type="EMBL" id="CAK7216879.1"/>
    </source>
</evidence>
<sequence>MNLPDHGLVVETQDDEQTPTVSFTDIRFWQQVLKELDDKIDQVRARDVQPDFTSDDERRLEELETQPGHFFRTELIRRQKRMVTDKMTIVNVLFQLAQGGRMGQWVLHNQDLYHPDIDTKPQTRARTPIIIRDDVFTGDMAVMGISEVYAAFQLYWGGPGPRPETDDFIYWETTCKLLSDKLYEVKQGNIQPQFSPEEEMVLTSLESNPMHAFAVFAKDRINNSSPAKPKVNAPEAFDTRESPEMAEAKKQLWIAKHRVIPAMEELWGAGLPGMWVLHNDDVYLTAYDTHLREHDNDINETDKPLPDAKSDPEDGNGRRHILLDDEDLGPLCGDPRNQPRPDFNAASYWDEKRRFFKEKADDIAAGRLKEHNFTDGQMMRIELLKRDLEHHRASTDTGDEQTSVMERLTKRVNAWRENIPNDASIDIRTNRPESQDTMSPFAMSLSGTKRAASTVDESNEATDED</sequence>
<dbReference type="EMBL" id="CAWUHD010000022">
    <property type="protein sequence ID" value="CAK7216879.1"/>
    <property type="molecule type" value="Genomic_DNA"/>
</dbReference>